<evidence type="ECO:0000256" key="2">
    <source>
        <dbReference type="ARBA" id="ARBA00022692"/>
    </source>
</evidence>
<name>A0A8H6I388_9AGAR</name>
<dbReference type="Gene3D" id="2.60.120.260">
    <property type="entry name" value="Galactose-binding domain-like"/>
    <property type="match status" value="1"/>
</dbReference>
<evidence type="ECO:0000256" key="4">
    <source>
        <dbReference type="ARBA" id="ARBA00023136"/>
    </source>
</evidence>
<evidence type="ECO:0000313" key="6">
    <source>
        <dbReference type="EMBL" id="KAF6757107.1"/>
    </source>
</evidence>
<evidence type="ECO:0000259" key="5">
    <source>
        <dbReference type="PROSITE" id="PS51469"/>
    </source>
</evidence>
<reference evidence="6 7" key="1">
    <citation type="submission" date="2020-07" db="EMBL/GenBank/DDBJ databases">
        <title>Comparative genomics of pyrophilous fungi reveals a link between fire events and developmental genes.</title>
        <authorList>
            <consortium name="DOE Joint Genome Institute"/>
            <person name="Steindorff A.S."/>
            <person name="Carver A."/>
            <person name="Calhoun S."/>
            <person name="Stillman K."/>
            <person name="Liu H."/>
            <person name="Lipzen A."/>
            <person name="Pangilinan J."/>
            <person name="Labutti K."/>
            <person name="Bruns T.D."/>
            <person name="Grigoriev I.V."/>
        </authorList>
    </citation>
    <scope>NUCLEOTIDE SEQUENCE [LARGE SCALE GENOMIC DNA]</scope>
    <source>
        <strain evidence="6 7">CBS 144469</strain>
    </source>
</reference>
<organism evidence="6 7">
    <name type="scientific">Ephemerocybe angulata</name>
    <dbReference type="NCBI Taxonomy" id="980116"/>
    <lineage>
        <taxon>Eukaryota</taxon>
        <taxon>Fungi</taxon>
        <taxon>Dikarya</taxon>
        <taxon>Basidiomycota</taxon>
        <taxon>Agaricomycotina</taxon>
        <taxon>Agaricomycetes</taxon>
        <taxon>Agaricomycetidae</taxon>
        <taxon>Agaricales</taxon>
        <taxon>Agaricineae</taxon>
        <taxon>Psathyrellaceae</taxon>
        <taxon>Ephemerocybe</taxon>
    </lineage>
</organism>
<keyword evidence="3" id="KW-1133">Transmembrane helix</keyword>
<dbReference type="PANTHER" id="PTHR12911">
    <property type="entry name" value="SAD1/UNC-84-LIKE PROTEIN-RELATED"/>
    <property type="match status" value="1"/>
</dbReference>
<dbReference type="OrthoDB" id="342281at2759"/>
<protein>
    <recommendedName>
        <fullName evidence="5">SUN domain-containing protein</fullName>
    </recommendedName>
</protein>
<dbReference type="InterPro" id="IPR045119">
    <property type="entry name" value="SUN1-5"/>
</dbReference>
<feature type="domain" description="SUN" evidence="5">
    <location>
        <begin position="12"/>
        <end position="218"/>
    </location>
</feature>
<dbReference type="Proteomes" id="UP000521943">
    <property type="component" value="Unassembled WGS sequence"/>
</dbReference>
<dbReference type="GO" id="GO:0034993">
    <property type="term" value="C:meiotic nuclear membrane microtubule tethering complex"/>
    <property type="evidence" value="ECO:0007669"/>
    <property type="project" value="TreeGrafter"/>
</dbReference>
<keyword evidence="2" id="KW-0812">Transmembrane</keyword>
<dbReference type="Pfam" id="PF07738">
    <property type="entry name" value="Sad1_UNC"/>
    <property type="match status" value="1"/>
</dbReference>
<keyword evidence="4" id="KW-0472">Membrane</keyword>
<accession>A0A8H6I388</accession>
<evidence type="ECO:0000313" key="7">
    <source>
        <dbReference type="Proteomes" id="UP000521943"/>
    </source>
</evidence>
<dbReference type="InterPro" id="IPR012919">
    <property type="entry name" value="SUN_dom"/>
</dbReference>
<comment type="subcellular location">
    <subcellularLocation>
        <location evidence="1">Membrane</location>
    </subcellularLocation>
</comment>
<dbReference type="EMBL" id="JACGCI010000023">
    <property type="protein sequence ID" value="KAF6757107.1"/>
    <property type="molecule type" value="Genomic_DNA"/>
</dbReference>
<dbReference type="PROSITE" id="PS51469">
    <property type="entry name" value="SUN"/>
    <property type="match status" value="1"/>
</dbReference>
<dbReference type="GO" id="GO:0043495">
    <property type="term" value="F:protein-membrane adaptor activity"/>
    <property type="evidence" value="ECO:0007669"/>
    <property type="project" value="TreeGrafter"/>
</dbReference>
<sequence>MLDHDLSQRALGARIVKGLSSISSPADQRFRSFFSFWSSTSTSSGTGPSGNVQHPAVTLEASLILGDCWRFEGSSGHIAIQLAYGANLTALSVHYIPRSRLGPFFHQNAPKSLTLWGLVRLSEHLTFPALQSTQLHRPISYFARDKQPPSRIVKPGDVFVPLATVHYDVHKDQEMAVAYIGDLEVESYIYDLVVVEVTENWGGDSTCLYHVGVHGQVEPTLLKL</sequence>
<gene>
    <name evidence="6" type="ORF">DFP72DRAFT_809461</name>
</gene>
<keyword evidence="7" id="KW-1185">Reference proteome</keyword>
<proteinExistence type="predicted"/>
<comment type="caution">
    <text evidence="6">The sequence shown here is derived from an EMBL/GenBank/DDBJ whole genome shotgun (WGS) entry which is preliminary data.</text>
</comment>
<dbReference type="PANTHER" id="PTHR12911:SF8">
    <property type="entry name" value="KLAROID PROTEIN-RELATED"/>
    <property type="match status" value="1"/>
</dbReference>
<evidence type="ECO:0000256" key="1">
    <source>
        <dbReference type="ARBA" id="ARBA00004370"/>
    </source>
</evidence>
<dbReference type="AlphaFoldDB" id="A0A8H6I388"/>
<evidence type="ECO:0000256" key="3">
    <source>
        <dbReference type="ARBA" id="ARBA00022989"/>
    </source>
</evidence>